<dbReference type="SUPFAM" id="SSF53335">
    <property type="entry name" value="S-adenosyl-L-methionine-dependent methyltransferases"/>
    <property type="match status" value="1"/>
</dbReference>
<dbReference type="NCBIfam" id="TIGR00478">
    <property type="entry name" value="tly"/>
    <property type="match status" value="1"/>
</dbReference>
<dbReference type="Gene3D" id="3.40.50.150">
    <property type="entry name" value="Vaccinia Virus protein VP39"/>
    <property type="match status" value="1"/>
</dbReference>
<dbReference type="SMART" id="SM00363">
    <property type="entry name" value="S4"/>
    <property type="match status" value="1"/>
</dbReference>
<comment type="similarity">
    <text evidence="2">Belongs to the TlyA family.</text>
</comment>
<gene>
    <name evidence="5" type="primary">tlyA</name>
    <name evidence="5" type="ORF">NCTC10571_01201</name>
</gene>
<dbReference type="GO" id="GO:0003723">
    <property type="term" value="F:RNA binding"/>
    <property type="evidence" value="ECO:0007669"/>
    <property type="project" value="UniProtKB-KW"/>
</dbReference>
<dbReference type="PIRSF" id="PIRSF005578">
    <property type="entry name" value="TlyA"/>
    <property type="match status" value="1"/>
</dbReference>
<dbReference type="InterPro" id="IPR036986">
    <property type="entry name" value="S4_RNA-bd_sf"/>
</dbReference>
<dbReference type="Pfam" id="PF01479">
    <property type="entry name" value="S4"/>
    <property type="match status" value="1"/>
</dbReference>
<dbReference type="GO" id="GO:0032259">
    <property type="term" value="P:methylation"/>
    <property type="evidence" value="ECO:0007669"/>
    <property type="project" value="UniProtKB-KW"/>
</dbReference>
<evidence type="ECO:0000259" key="4">
    <source>
        <dbReference type="SMART" id="SM00363"/>
    </source>
</evidence>
<dbReference type="AlphaFoldDB" id="A0A378NTR0"/>
<evidence type="ECO:0000256" key="2">
    <source>
        <dbReference type="ARBA" id="ARBA00029460"/>
    </source>
</evidence>
<dbReference type="GO" id="GO:0008168">
    <property type="term" value="F:methyltransferase activity"/>
    <property type="evidence" value="ECO:0007669"/>
    <property type="project" value="UniProtKB-KW"/>
</dbReference>
<feature type="domain" description="RNA-binding S4" evidence="4">
    <location>
        <begin position="4"/>
        <end position="69"/>
    </location>
</feature>
<evidence type="ECO:0000313" key="6">
    <source>
        <dbReference type="Proteomes" id="UP000255234"/>
    </source>
</evidence>
<dbReference type="CDD" id="cd00165">
    <property type="entry name" value="S4"/>
    <property type="match status" value="1"/>
</dbReference>
<dbReference type="Proteomes" id="UP000255234">
    <property type="component" value="Unassembled WGS sequence"/>
</dbReference>
<reference evidence="5 6" key="1">
    <citation type="submission" date="2018-06" db="EMBL/GenBank/DDBJ databases">
        <authorList>
            <consortium name="Pathogen Informatics"/>
            <person name="Doyle S."/>
        </authorList>
    </citation>
    <scope>NUCLEOTIDE SEQUENCE [LARGE SCALE GENOMIC DNA]</scope>
    <source>
        <strain evidence="5 6">NCTC10571</strain>
    </source>
</reference>
<dbReference type="RefSeq" id="WP_022228405.1">
    <property type="nucleotide sequence ID" value="NZ_UGPP01000001.1"/>
</dbReference>
<dbReference type="EC" id="2.1.1.226" evidence="5"/>
<dbReference type="Gene3D" id="3.10.290.10">
    <property type="entry name" value="RNA-binding S4 domain"/>
    <property type="match status" value="1"/>
</dbReference>
<dbReference type="PANTHER" id="PTHR32319:SF0">
    <property type="entry name" value="BACTERIAL HEMOLYSIN-LIKE PROTEIN"/>
    <property type="match status" value="1"/>
</dbReference>
<dbReference type="InterPro" id="IPR002942">
    <property type="entry name" value="S4_RNA-bd"/>
</dbReference>
<dbReference type="EMBL" id="UGPP01000001">
    <property type="protein sequence ID" value="STY71049.1"/>
    <property type="molecule type" value="Genomic_DNA"/>
</dbReference>
<keyword evidence="5" id="KW-0489">Methyltransferase</keyword>
<dbReference type="InterPro" id="IPR002877">
    <property type="entry name" value="RNA_MeTrfase_FtsJ_dom"/>
</dbReference>
<dbReference type="SUPFAM" id="SSF55174">
    <property type="entry name" value="Alpha-L RNA-binding motif"/>
    <property type="match status" value="1"/>
</dbReference>
<protein>
    <submittedName>
        <fullName evidence="5">16S/23S rRNA (Cytidine-2'-O)-methyltransferase TlyA</fullName>
        <ecNumber evidence="5">2.1.1.226</ecNumber>
    </submittedName>
</protein>
<organism evidence="5 6">
    <name type="scientific">Megamonas hypermegale</name>
    <dbReference type="NCBI Taxonomy" id="158847"/>
    <lineage>
        <taxon>Bacteria</taxon>
        <taxon>Bacillati</taxon>
        <taxon>Bacillota</taxon>
        <taxon>Negativicutes</taxon>
        <taxon>Selenomonadales</taxon>
        <taxon>Selenomonadaceae</taxon>
        <taxon>Megamonas</taxon>
    </lineage>
</organism>
<evidence type="ECO:0000256" key="1">
    <source>
        <dbReference type="ARBA" id="ARBA00022884"/>
    </source>
</evidence>
<dbReference type="InterPro" id="IPR029063">
    <property type="entry name" value="SAM-dependent_MTases_sf"/>
</dbReference>
<name>A0A378NTR0_9FIRM</name>
<dbReference type="InterPro" id="IPR004538">
    <property type="entry name" value="Hemolysin_A/TlyA"/>
</dbReference>
<dbReference type="InterPro" id="IPR047048">
    <property type="entry name" value="TlyA"/>
</dbReference>
<dbReference type="STRING" id="1122216.GCA_000423385_00829"/>
<keyword evidence="5" id="KW-0808">Transferase</keyword>
<dbReference type="Pfam" id="PF01728">
    <property type="entry name" value="FtsJ"/>
    <property type="match status" value="1"/>
</dbReference>
<evidence type="ECO:0000256" key="3">
    <source>
        <dbReference type="PROSITE-ProRule" id="PRU00182"/>
    </source>
</evidence>
<dbReference type="PROSITE" id="PS50889">
    <property type="entry name" value="S4"/>
    <property type="match status" value="1"/>
</dbReference>
<evidence type="ECO:0000313" key="5">
    <source>
        <dbReference type="EMBL" id="STY71049.1"/>
    </source>
</evidence>
<keyword evidence="1 3" id="KW-0694">RNA-binding</keyword>
<proteinExistence type="inferred from homology"/>
<accession>A0A378NTR0</accession>
<sequence>MAKKRLDVMLTEQNLVSSRERAKTTIMAGLVLVNGQKIDKPGTMVKEDAVIRVLGDSIGYVSRGGLKLAKAIKEFKLDLTDLVVADIGASTGGFTDCSLQNGAKKVFAIDVGYGQLAWSLRTDERVVNMERTNIRYVTPEDIGEPINFASIDVAFISLDKVLPVAKTLLSDDGKIVALIKPQFEAGKDKVGKKGVVREASVHEEVIKKIVDLSTQLEFVPRELTYSPVKGPEGNIEYLILLDLDKQHQSNIDDNLIKDIVQKAHAQLDK</sequence>
<dbReference type="PANTHER" id="PTHR32319">
    <property type="entry name" value="BACTERIAL HEMOLYSIN-LIKE PROTEIN"/>
    <property type="match status" value="1"/>
</dbReference>